<feature type="compositionally biased region" description="Low complexity" evidence="1">
    <location>
        <begin position="89"/>
        <end position="111"/>
    </location>
</feature>
<keyword evidence="2" id="KW-0472">Membrane</keyword>
<proteinExistence type="predicted"/>
<dbReference type="EMBL" id="CACSAS010000001">
    <property type="protein sequence ID" value="CAA0103470.1"/>
    <property type="molecule type" value="Genomic_DNA"/>
</dbReference>
<feature type="region of interest" description="Disordered" evidence="1">
    <location>
        <begin position="68"/>
        <end position="157"/>
    </location>
</feature>
<feature type="compositionally biased region" description="Polar residues" evidence="1">
    <location>
        <begin position="218"/>
        <end position="241"/>
    </location>
</feature>
<feature type="compositionally biased region" description="Pro residues" evidence="1">
    <location>
        <begin position="79"/>
        <end position="88"/>
    </location>
</feature>
<feature type="compositionally biased region" description="Low complexity" evidence="1">
    <location>
        <begin position="196"/>
        <end position="210"/>
    </location>
</feature>
<evidence type="ECO:0000256" key="1">
    <source>
        <dbReference type="SAM" id="MobiDB-lite"/>
    </source>
</evidence>
<evidence type="ECO:0000256" key="2">
    <source>
        <dbReference type="SAM" id="Phobius"/>
    </source>
</evidence>
<accession>A0A5S9PHY7</accession>
<dbReference type="RefSeq" id="WP_159599762.1">
    <property type="nucleotide sequence ID" value="NZ_CACSAS010000001.1"/>
</dbReference>
<evidence type="ECO:0000313" key="4">
    <source>
        <dbReference type="Proteomes" id="UP000433050"/>
    </source>
</evidence>
<reference evidence="3 4" key="1">
    <citation type="submission" date="2019-12" db="EMBL/GenBank/DDBJ databases">
        <authorList>
            <person name="Reyes-Prieto M."/>
        </authorList>
    </citation>
    <scope>NUCLEOTIDE SEQUENCE [LARGE SCALE GENOMIC DNA]</scope>
    <source>
        <strain evidence="3">HF14-78462</strain>
    </source>
</reference>
<sequence>MADYYPLLARAIGGLPDKSGEARKAVYERARRALLAQLRAVDPPLPEDDVHREQQALENAIGRLEAEHAGSGETVSSPVVPPVPPVSRPAPEVSAAKPAPEGAEAPEVGAAGRHDWRSDAARMVRAREASATEYADETEVAENDIGEPQQEEAAPARGGRGKLVALLAFLLLLIAAGAVGYTQRETILALVGGQTAPRPAAQAPARPATPETQKSTDRITQAPDSSRPATSAPGNAPSEQDINAPQRAVLFEESPGGGEQGLQQYVGTVKWSTETSPASNGQAPDIGIRGDITIPARDIAVTLTLRRNQDPSIPASHIIEVQFRLPQNFDLGNVSNVPGMRAKASEGAQGAPLVGLAVRVAPGFFLIGLSALDADIQRNLAFLITRNWLDLPIVFENGRRAILVLEKGAAGNAAFRKAFTEWGLAVPPEQENN</sequence>
<organism evidence="3 4">
    <name type="scientific">Starkeya nomas</name>
    <dbReference type="NCBI Taxonomy" id="2666134"/>
    <lineage>
        <taxon>Bacteria</taxon>
        <taxon>Pseudomonadati</taxon>
        <taxon>Pseudomonadota</taxon>
        <taxon>Alphaproteobacteria</taxon>
        <taxon>Hyphomicrobiales</taxon>
        <taxon>Xanthobacteraceae</taxon>
        <taxon>Starkeya</taxon>
    </lineage>
</organism>
<dbReference type="AlphaFoldDB" id="A0A5S9PHY7"/>
<name>A0A5S9PHY7_9HYPH</name>
<feature type="transmembrane region" description="Helical" evidence="2">
    <location>
        <begin position="163"/>
        <end position="181"/>
    </location>
</feature>
<feature type="region of interest" description="Disordered" evidence="1">
    <location>
        <begin position="196"/>
        <end position="241"/>
    </location>
</feature>
<protein>
    <submittedName>
        <fullName evidence="3">Uncharacterized protein</fullName>
    </submittedName>
</protein>
<dbReference type="Proteomes" id="UP000433050">
    <property type="component" value="Unassembled WGS sequence"/>
</dbReference>
<gene>
    <name evidence="3" type="ORF">STARVERO_03021</name>
</gene>
<evidence type="ECO:0000313" key="3">
    <source>
        <dbReference type="EMBL" id="CAA0103470.1"/>
    </source>
</evidence>
<keyword evidence="2" id="KW-0812">Transmembrane</keyword>
<feature type="compositionally biased region" description="Acidic residues" evidence="1">
    <location>
        <begin position="134"/>
        <end position="145"/>
    </location>
</feature>
<keyword evidence="4" id="KW-1185">Reference proteome</keyword>
<feature type="compositionally biased region" description="Basic and acidic residues" evidence="1">
    <location>
        <begin position="112"/>
        <end position="130"/>
    </location>
</feature>
<keyword evidence="2" id="KW-1133">Transmembrane helix</keyword>